<name>A0A8H2QYS7_9FIRM</name>
<reference evidence="2 3" key="1">
    <citation type="submission" date="2019-02" db="EMBL/GenBank/DDBJ databases">
        <authorList>
            <consortium name="Pathogen Informatics"/>
        </authorList>
    </citation>
    <scope>NUCLEOTIDE SEQUENCE [LARGE SCALE GENOMIC DNA]</scope>
    <source>
        <strain evidence="2 3">3012STDY7089603</strain>
    </source>
</reference>
<comment type="caution">
    <text evidence="2">The sequence shown here is derived from an EMBL/GenBank/DDBJ whole genome shotgun (WGS) entry which is preliminary data.</text>
</comment>
<dbReference type="EMBL" id="CAACYI010000001">
    <property type="protein sequence ID" value="VFB17069.1"/>
    <property type="molecule type" value="Genomic_DNA"/>
</dbReference>
<evidence type="ECO:0000256" key="1">
    <source>
        <dbReference type="SAM" id="Phobius"/>
    </source>
</evidence>
<dbReference type="Proteomes" id="UP000377798">
    <property type="component" value="Unassembled WGS sequence"/>
</dbReference>
<keyword evidence="1" id="KW-0812">Transmembrane</keyword>
<feature type="transmembrane region" description="Helical" evidence="1">
    <location>
        <begin position="52"/>
        <end position="72"/>
    </location>
</feature>
<sequence>MKTMIPELQEELKKNQPRVFQYFSKKFKVLLTHIFAYASISLWKFFGWEEKIPGLGIGLVLLLIFLCLWQVLDFLKTKKLLTKEDWDHPLLVEEKKTKGSIYVWILFLILLFEGAYLIYQCLGFLI</sequence>
<organism evidence="2 3">
    <name type="scientific">Urinicoccus massiliensis</name>
    <dbReference type="NCBI Taxonomy" id="1723382"/>
    <lineage>
        <taxon>Bacteria</taxon>
        <taxon>Bacillati</taxon>
        <taxon>Bacillota</taxon>
        <taxon>Tissierellia</taxon>
        <taxon>Tissierellales</taxon>
        <taxon>Peptoniphilaceae</taxon>
        <taxon>Urinicoccus</taxon>
    </lineage>
</organism>
<proteinExistence type="predicted"/>
<keyword evidence="1" id="KW-1133">Transmembrane helix</keyword>
<dbReference type="AlphaFoldDB" id="A0A8H2QYS7"/>
<keyword evidence="3" id="KW-1185">Reference proteome</keyword>
<feature type="transmembrane region" description="Helical" evidence="1">
    <location>
        <begin position="101"/>
        <end position="119"/>
    </location>
</feature>
<evidence type="ECO:0000313" key="2">
    <source>
        <dbReference type="EMBL" id="VFB17069.1"/>
    </source>
</evidence>
<gene>
    <name evidence="2" type="ORF">NCTC13150_01652</name>
</gene>
<evidence type="ECO:0000313" key="3">
    <source>
        <dbReference type="Proteomes" id="UP000377798"/>
    </source>
</evidence>
<protein>
    <submittedName>
        <fullName evidence="2">Uncharacterized protein</fullName>
    </submittedName>
</protein>
<feature type="transmembrane region" description="Helical" evidence="1">
    <location>
        <begin position="27"/>
        <end position="46"/>
    </location>
</feature>
<accession>A0A8H2QYS7</accession>
<dbReference type="RefSeq" id="WP_131749702.1">
    <property type="nucleotide sequence ID" value="NZ_CAACYI010000001.1"/>
</dbReference>
<keyword evidence="1" id="KW-0472">Membrane</keyword>